<dbReference type="InterPro" id="IPR002302">
    <property type="entry name" value="Leu-tRNA-ligase"/>
</dbReference>
<dbReference type="Proteomes" id="UP000029380">
    <property type="component" value="Unassembled WGS sequence"/>
</dbReference>
<dbReference type="GO" id="GO:0005829">
    <property type="term" value="C:cytosol"/>
    <property type="evidence" value="ECO:0007669"/>
    <property type="project" value="TreeGrafter"/>
</dbReference>
<feature type="domain" description="Aminoacyl-tRNA synthetase class Ia" evidence="8">
    <location>
        <begin position="28"/>
        <end position="56"/>
    </location>
</feature>
<evidence type="ECO:0000256" key="7">
    <source>
        <dbReference type="ARBA" id="ARBA00023146"/>
    </source>
</evidence>
<dbReference type="GO" id="GO:0006429">
    <property type="term" value="P:leucyl-tRNA aminoacylation"/>
    <property type="evidence" value="ECO:0007669"/>
    <property type="project" value="InterPro"/>
</dbReference>
<comment type="caution">
    <text evidence="9">The sequence shown here is derived from an EMBL/GenBank/DDBJ whole genome shotgun (WGS) entry which is preliminary data.</text>
</comment>
<dbReference type="PATRIC" id="fig|1302649.3.peg.138"/>
<evidence type="ECO:0000256" key="2">
    <source>
        <dbReference type="ARBA" id="ARBA00013164"/>
    </source>
</evidence>
<dbReference type="SUPFAM" id="SSF52374">
    <property type="entry name" value="Nucleotidylyl transferase"/>
    <property type="match status" value="1"/>
</dbReference>
<keyword evidence="6" id="KW-0648">Protein biosynthesis</keyword>
<comment type="similarity">
    <text evidence="1">Belongs to the class-I aminoacyl-tRNA synthetase family.</text>
</comment>
<dbReference type="PANTHER" id="PTHR43740:SF2">
    <property type="entry name" value="LEUCINE--TRNA LIGASE, MITOCHONDRIAL"/>
    <property type="match status" value="1"/>
</dbReference>
<accession>A0A091C9B5</accession>
<dbReference type="GO" id="GO:0005524">
    <property type="term" value="F:ATP binding"/>
    <property type="evidence" value="ECO:0007669"/>
    <property type="project" value="UniProtKB-KW"/>
</dbReference>
<name>A0A091C9B5_9ENTE</name>
<dbReference type="AlphaFoldDB" id="A0A091C9B5"/>
<dbReference type="PANTHER" id="PTHR43740">
    <property type="entry name" value="LEUCYL-TRNA SYNTHETASE"/>
    <property type="match status" value="1"/>
</dbReference>
<gene>
    <name evidence="9" type="ORF">TMUPMC115_0137</name>
</gene>
<keyword evidence="7 9" id="KW-0030">Aminoacyl-tRNA synthetase</keyword>
<evidence type="ECO:0000256" key="6">
    <source>
        <dbReference type="ARBA" id="ARBA00022917"/>
    </source>
</evidence>
<dbReference type="InterPro" id="IPR014729">
    <property type="entry name" value="Rossmann-like_a/b/a_fold"/>
</dbReference>
<evidence type="ECO:0000259" key="8">
    <source>
        <dbReference type="Pfam" id="PF00133"/>
    </source>
</evidence>
<dbReference type="EC" id="6.1.1.4" evidence="2"/>
<evidence type="ECO:0000256" key="4">
    <source>
        <dbReference type="ARBA" id="ARBA00022741"/>
    </source>
</evidence>
<evidence type="ECO:0000256" key="1">
    <source>
        <dbReference type="ARBA" id="ARBA00005594"/>
    </source>
</evidence>
<dbReference type="Pfam" id="PF00133">
    <property type="entry name" value="tRNA-synt_1"/>
    <property type="match status" value="1"/>
</dbReference>
<dbReference type="Gene3D" id="3.40.50.620">
    <property type="entry name" value="HUPs"/>
    <property type="match status" value="1"/>
</dbReference>
<evidence type="ECO:0000256" key="5">
    <source>
        <dbReference type="ARBA" id="ARBA00022840"/>
    </source>
</evidence>
<dbReference type="InterPro" id="IPR002300">
    <property type="entry name" value="aa-tRNA-synth_Ia"/>
</dbReference>
<evidence type="ECO:0000313" key="10">
    <source>
        <dbReference type="Proteomes" id="UP000029380"/>
    </source>
</evidence>
<keyword evidence="5" id="KW-0067">ATP-binding</keyword>
<keyword evidence="3 9" id="KW-0436">Ligase</keyword>
<reference evidence="9 10" key="1">
    <citation type="submission" date="2014-08" db="EMBL/GenBank/DDBJ databases">
        <title>Genome sequence of Tetragenococcus muriaticus.</title>
        <authorList>
            <person name="Chuea-nongthon C."/>
            <person name="Rodtong S."/>
            <person name="Yongsawatdigul J."/>
            <person name="Steele J.L."/>
            <person name="Liu X.-y."/>
            <person name="Speers J."/>
            <person name="Glasner J.D."/>
            <person name="Neeno-Eckwall E.C."/>
        </authorList>
    </citation>
    <scope>NUCLEOTIDE SEQUENCE [LARGE SCALE GENOMIC DNA]</scope>
    <source>
        <strain evidence="9 10">PMC-11-5</strain>
    </source>
</reference>
<dbReference type="EMBL" id="JPVU01000022">
    <property type="protein sequence ID" value="KFN93679.1"/>
    <property type="molecule type" value="Genomic_DNA"/>
</dbReference>
<dbReference type="GO" id="GO:0004823">
    <property type="term" value="F:leucine-tRNA ligase activity"/>
    <property type="evidence" value="ECO:0007669"/>
    <property type="project" value="UniProtKB-EC"/>
</dbReference>
<sequence length="123" mass="14166">MDKKEAIDKMMDWLEKEGLGQRQVSYHLRDWLFSRQRYWGEPIPIIHWEDGTQTALSEEDLPLELPKASDIKPSGTGASPLANVQDWVNVTDPKTGKKRLSGNKHYATMGRQFLVFLTFCRST</sequence>
<evidence type="ECO:0000256" key="3">
    <source>
        <dbReference type="ARBA" id="ARBA00022598"/>
    </source>
</evidence>
<protein>
    <recommendedName>
        <fullName evidence="2">leucine--tRNA ligase</fullName>
        <ecNumber evidence="2">6.1.1.4</ecNumber>
    </recommendedName>
</protein>
<organism evidence="9 10">
    <name type="scientific">Tetragenococcus muriaticus PMC-11-5</name>
    <dbReference type="NCBI Taxonomy" id="1302649"/>
    <lineage>
        <taxon>Bacteria</taxon>
        <taxon>Bacillati</taxon>
        <taxon>Bacillota</taxon>
        <taxon>Bacilli</taxon>
        <taxon>Lactobacillales</taxon>
        <taxon>Enterococcaceae</taxon>
        <taxon>Tetragenococcus</taxon>
    </lineage>
</organism>
<evidence type="ECO:0000313" key="9">
    <source>
        <dbReference type="EMBL" id="KFN93679.1"/>
    </source>
</evidence>
<proteinExistence type="inferred from homology"/>
<keyword evidence="4" id="KW-0547">Nucleotide-binding</keyword>